<evidence type="ECO:0000313" key="1">
    <source>
        <dbReference type="EMBL" id="MDJ1484321.1"/>
    </source>
</evidence>
<evidence type="ECO:0000313" key="3">
    <source>
        <dbReference type="Proteomes" id="UP001228581"/>
    </source>
</evidence>
<evidence type="ECO:0000313" key="2">
    <source>
        <dbReference type="EMBL" id="MDJ1495162.1"/>
    </source>
</evidence>
<evidence type="ECO:0000313" key="4">
    <source>
        <dbReference type="Proteomes" id="UP001241110"/>
    </source>
</evidence>
<dbReference type="RefSeq" id="WP_313985471.1">
    <property type="nucleotide sequence ID" value="NZ_JASJOR010000040.1"/>
</dbReference>
<keyword evidence="3" id="KW-1185">Reference proteome</keyword>
<dbReference type="EMBL" id="JASJOS010000014">
    <property type="protein sequence ID" value="MDJ1484321.1"/>
    <property type="molecule type" value="Genomic_DNA"/>
</dbReference>
<proteinExistence type="predicted"/>
<dbReference type="EMBL" id="JASJOT010000013">
    <property type="protein sequence ID" value="MDJ1495162.1"/>
    <property type="molecule type" value="Genomic_DNA"/>
</dbReference>
<dbReference type="Proteomes" id="UP001228581">
    <property type="component" value="Unassembled WGS sequence"/>
</dbReference>
<reference evidence="1 3" key="1">
    <citation type="submission" date="2023-05" db="EMBL/GenBank/DDBJ databases">
        <authorList>
            <person name="Zhang X."/>
        </authorList>
    </citation>
    <scope>NUCLEOTIDE SEQUENCE</scope>
    <source>
        <strain evidence="2 3">DM2B3-1</strain>
        <strain evidence="1">YF14B1</strain>
    </source>
</reference>
<sequence>MSQNIVYPKIYHLSAMDYGVPLTEFKPADEKSFCVRVEITIQFKEGYDFIQSYGVMIASTKGYIKYLDERTTIEKNGASTIYLLDKVVLMERYDYEHFLGFLYEKMSFYNKLGAKQSAIALATEFDWLNKDESFDIRDFYKQFFAKGF</sequence>
<organism evidence="1 4">
    <name type="scientific">Xanthocytophaga flava</name>
    <dbReference type="NCBI Taxonomy" id="3048013"/>
    <lineage>
        <taxon>Bacteria</taxon>
        <taxon>Pseudomonadati</taxon>
        <taxon>Bacteroidota</taxon>
        <taxon>Cytophagia</taxon>
        <taxon>Cytophagales</taxon>
        <taxon>Rhodocytophagaceae</taxon>
        <taxon>Xanthocytophaga</taxon>
    </lineage>
</organism>
<comment type="caution">
    <text evidence="1">The sequence shown here is derived from an EMBL/GenBank/DDBJ whole genome shotgun (WGS) entry which is preliminary data.</text>
</comment>
<dbReference type="Proteomes" id="UP001241110">
    <property type="component" value="Unassembled WGS sequence"/>
</dbReference>
<name>A0AAE3U9B3_9BACT</name>
<gene>
    <name evidence="1" type="ORF">QNI16_27740</name>
    <name evidence="2" type="ORF">QNI19_19640</name>
</gene>
<accession>A0AAE3U9B3</accession>
<dbReference type="AlphaFoldDB" id="A0AAE3U9B3"/>
<protein>
    <submittedName>
        <fullName evidence="1">Uncharacterized protein</fullName>
    </submittedName>
</protein>